<dbReference type="RefSeq" id="WP_115225653.1">
    <property type="nucleotide sequence ID" value="NZ_CAWOLO010000001.1"/>
</dbReference>
<accession>A0A377Q334</accession>
<dbReference type="Pfam" id="PF10335">
    <property type="entry name" value="DUF294_C"/>
    <property type="match status" value="1"/>
</dbReference>
<feature type="domain" description="Cyclic nucleotide-binding" evidence="3">
    <location>
        <begin position="11"/>
        <end position="57"/>
    </location>
</feature>
<dbReference type="InterPro" id="IPR000644">
    <property type="entry name" value="CBS_dom"/>
</dbReference>
<dbReference type="OrthoDB" id="9808528at2"/>
<keyword evidence="8" id="KW-1185">Reference proteome</keyword>
<dbReference type="PROSITE" id="PS50042">
    <property type="entry name" value="CNMP_BINDING_3"/>
    <property type="match status" value="1"/>
</dbReference>
<dbReference type="SUPFAM" id="SSF54631">
    <property type="entry name" value="CBS-domain pair"/>
    <property type="match status" value="1"/>
</dbReference>
<feature type="domain" description="CBS" evidence="4">
    <location>
        <begin position="204"/>
        <end position="261"/>
    </location>
</feature>
<evidence type="ECO:0000256" key="1">
    <source>
        <dbReference type="ARBA" id="ARBA00023122"/>
    </source>
</evidence>
<dbReference type="SUPFAM" id="SSF51206">
    <property type="entry name" value="cAMP-binding domain-like"/>
    <property type="match status" value="1"/>
</dbReference>
<dbReference type="InterPro" id="IPR046342">
    <property type="entry name" value="CBS_dom_sf"/>
</dbReference>
<name>A0A377Q334_9NEIS</name>
<dbReference type="InterPro" id="IPR018821">
    <property type="entry name" value="DUF294_put_nucleoTrafse_sb-bd"/>
</dbReference>
<protein>
    <submittedName>
        <fullName evidence="6">CBS domain-containing protein</fullName>
    </submittedName>
    <submittedName>
        <fullName evidence="5">Predicted signal-transduction protein containing cAMP-binding and CBS domains</fullName>
    </submittedName>
</protein>
<evidence type="ECO:0000256" key="2">
    <source>
        <dbReference type="PROSITE-ProRule" id="PRU00703"/>
    </source>
</evidence>
<dbReference type="PANTHER" id="PTHR43080">
    <property type="entry name" value="CBS DOMAIN-CONTAINING PROTEIN CBSX3, MITOCHONDRIAL"/>
    <property type="match status" value="1"/>
</dbReference>
<sequence length="597" mass="66287">MTTSFDFNRAPFNSLNTAERDRVAAALDVAYYAAGSVIQQQGDVVDALLVVMKGLVREAGEASFYGCFDVLDSKSLLSGKACCTLHAQEDTLLWHIRRDVAMKISDANSQFAAFFYADVARKLAALSQPVQELQPRVGDAVLHTPCWLAETATVMDAARLMKRAHSRAVLVKEGSGVGIFTQSDLRNVVVDGLDANHEAIYRHLKRPLICVKAEDDLHHAMLLMMRHSVQRLVVLEGDEVCGVLEQIELMSAFFNNSHNPRGITAQIGRAHHPDALLAAVKSTQQLIRTLHGNGMKITLLAELVGEIRQRLFSRLFTLLAPPEMLPHVCLLVLGSEGRGEQILNTDQDNALIIEDDYQHPDLERVCSEFNQQLIAFGYPPCPGRVMVSNPLWRQSVSGYKRQINAWTSSASSENVMHMAIWLDARPVCGQVALFEGLRQYLQQDLGDNAAFLSRFAFPVEQFSPPINLFSRLIATAGPDKDALDIKKGGIFPVVHGLRSLALQYGVEESNSYQRIQRLSDIGHLNERFGHDLAESLAFLQGLQLKAGLMNQAMDKPVDHLIDPAALTTLERELLKDTLSVVKQFRQLISHHFKLGML</sequence>
<dbReference type="GO" id="GO:0008773">
    <property type="term" value="F:[protein-PII] uridylyltransferase activity"/>
    <property type="evidence" value="ECO:0007669"/>
    <property type="project" value="InterPro"/>
</dbReference>
<dbReference type="InterPro" id="IPR000595">
    <property type="entry name" value="cNMP-bd_dom"/>
</dbReference>
<dbReference type="Proteomes" id="UP000295794">
    <property type="component" value="Unassembled WGS sequence"/>
</dbReference>
<evidence type="ECO:0000313" key="8">
    <source>
        <dbReference type="Proteomes" id="UP000295794"/>
    </source>
</evidence>
<dbReference type="InterPro" id="IPR018490">
    <property type="entry name" value="cNMP-bd_dom_sf"/>
</dbReference>
<evidence type="ECO:0000313" key="6">
    <source>
        <dbReference type="EMBL" id="TCU90141.1"/>
    </source>
</evidence>
<evidence type="ECO:0000313" key="7">
    <source>
        <dbReference type="Proteomes" id="UP000255108"/>
    </source>
</evidence>
<dbReference type="InterPro" id="IPR014710">
    <property type="entry name" value="RmlC-like_jellyroll"/>
</dbReference>
<dbReference type="EMBL" id="UGHR01000001">
    <property type="protein sequence ID" value="STQ89168.1"/>
    <property type="molecule type" value="Genomic_DNA"/>
</dbReference>
<dbReference type="InterPro" id="IPR051257">
    <property type="entry name" value="Diverse_CBS-Domain"/>
</dbReference>
<reference evidence="6 8" key="2">
    <citation type="submission" date="2019-03" db="EMBL/GenBank/DDBJ databases">
        <title>Genomic Encyclopedia of Type Strains, Phase IV (KMG-IV): sequencing the most valuable type-strain genomes for metagenomic binning, comparative biology and taxonomic classification.</title>
        <authorList>
            <person name="Goeker M."/>
        </authorList>
    </citation>
    <scope>NUCLEOTIDE SEQUENCE [LARGE SCALE GENOMIC DNA]</scope>
    <source>
        <strain evidence="6 8">DSM 3764</strain>
    </source>
</reference>
<keyword evidence="1 2" id="KW-0129">CBS domain</keyword>
<dbReference type="AlphaFoldDB" id="A0A377Q334"/>
<evidence type="ECO:0000313" key="5">
    <source>
        <dbReference type="EMBL" id="STQ89168.1"/>
    </source>
</evidence>
<dbReference type="Proteomes" id="UP000255108">
    <property type="component" value="Unassembled WGS sequence"/>
</dbReference>
<dbReference type="Gene3D" id="3.10.580.10">
    <property type="entry name" value="CBS-domain"/>
    <property type="match status" value="1"/>
</dbReference>
<organism evidence="5 7">
    <name type="scientific">Iodobacter fluviatilis</name>
    <dbReference type="NCBI Taxonomy" id="537"/>
    <lineage>
        <taxon>Bacteria</taxon>
        <taxon>Pseudomonadati</taxon>
        <taxon>Pseudomonadota</taxon>
        <taxon>Betaproteobacteria</taxon>
        <taxon>Neisseriales</taxon>
        <taxon>Chitinibacteraceae</taxon>
        <taxon>Iodobacter</taxon>
    </lineage>
</organism>
<proteinExistence type="predicted"/>
<dbReference type="CDD" id="cd05401">
    <property type="entry name" value="NT_GlnE_GlnD_like"/>
    <property type="match status" value="1"/>
</dbReference>
<feature type="domain" description="CBS" evidence="4">
    <location>
        <begin position="141"/>
        <end position="195"/>
    </location>
</feature>
<dbReference type="EMBL" id="SMBT01000001">
    <property type="protein sequence ID" value="TCU90141.1"/>
    <property type="molecule type" value="Genomic_DNA"/>
</dbReference>
<reference evidence="5 7" key="1">
    <citation type="submission" date="2018-06" db="EMBL/GenBank/DDBJ databases">
        <authorList>
            <consortium name="Pathogen Informatics"/>
            <person name="Doyle S."/>
        </authorList>
    </citation>
    <scope>NUCLEOTIDE SEQUENCE [LARGE SCALE GENOMIC DNA]</scope>
    <source>
        <strain evidence="5 7">NCTC11159</strain>
    </source>
</reference>
<evidence type="ECO:0000259" key="3">
    <source>
        <dbReference type="PROSITE" id="PS50042"/>
    </source>
</evidence>
<dbReference type="InterPro" id="IPR005105">
    <property type="entry name" value="GlnD_Uridyltrans_N"/>
</dbReference>
<dbReference type="Gene3D" id="2.60.120.10">
    <property type="entry name" value="Jelly Rolls"/>
    <property type="match status" value="1"/>
</dbReference>
<gene>
    <name evidence="6" type="ORF">EV682_101161</name>
    <name evidence="5" type="ORF">NCTC11159_00180</name>
</gene>
<dbReference type="PANTHER" id="PTHR43080:SF2">
    <property type="entry name" value="CBS DOMAIN-CONTAINING PROTEIN"/>
    <property type="match status" value="1"/>
</dbReference>
<dbReference type="SMART" id="SM00116">
    <property type="entry name" value="CBS"/>
    <property type="match status" value="2"/>
</dbReference>
<dbReference type="Pfam" id="PF03445">
    <property type="entry name" value="DUF294"/>
    <property type="match status" value="1"/>
</dbReference>
<dbReference type="SMART" id="SM00100">
    <property type="entry name" value="cNMP"/>
    <property type="match status" value="1"/>
</dbReference>
<evidence type="ECO:0000259" key="4">
    <source>
        <dbReference type="PROSITE" id="PS51371"/>
    </source>
</evidence>
<dbReference type="Pfam" id="PF00571">
    <property type="entry name" value="CBS"/>
    <property type="match status" value="2"/>
</dbReference>
<dbReference type="PROSITE" id="PS51371">
    <property type="entry name" value="CBS"/>
    <property type="match status" value="2"/>
</dbReference>
<dbReference type="CDD" id="cd00038">
    <property type="entry name" value="CAP_ED"/>
    <property type="match status" value="1"/>
</dbReference>